<dbReference type="PROSITE" id="PS51020">
    <property type="entry name" value="SPONDIN"/>
    <property type="match status" value="1"/>
</dbReference>
<dbReference type="EMBL" id="OE004185">
    <property type="protein sequence ID" value="CAD7460938.1"/>
    <property type="molecule type" value="Genomic_DNA"/>
</dbReference>
<sequence length="128" mass="14464">MCRIVTNSPPTSPIHPGCAREYGTQLFGEYRKNVTDAADRVVVFVSLQVDPLDAGTDNGFTFTAPNWPTDPQGVVYKVTSRYPSHPAGSFYYPYMKRLPPIATFQFIKVPSRQWQSQCSEVRLFIMPL</sequence>
<protein>
    <recommendedName>
        <fullName evidence="1">Spondin domain-containing protein</fullName>
    </recommendedName>
</protein>
<dbReference type="InterPro" id="IPR009465">
    <property type="entry name" value="Spondin_N"/>
</dbReference>
<dbReference type="AlphaFoldDB" id="A0A7R9NYM0"/>
<feature type="domain" description="Spondin" evidence="1">
    <location>
        <begin position="1"/>
        <end position="86"/>
    </location>
</feature>
<organism evidence="2">
    <name type="scientific">Timema tahoe</name>
    <dbReference type="NCBI Taxonomy" id="61484"/>
    <lineage>
        <taxon>Eukaryota</taxon>
        <taxon>Metazoa</taxon>
        <taxon>Ecdysozoa</taxon>
        <taxon>Arthropoda</taxon>
        <taxon>Hexapoda</taxon>
        <taxon>Insecta</taxon>
        <taxon>Pterygota</taxon>
        <taxon>Neoptera</taxon>
        <taxon>Polyneoptera</taxon>
        <taxon>Phasmatodea</taxon>
        <taxon>Timematodea</taxon>
        <taxon>Timematoidea</taxon>
        <taxon>Timematidae</taxon>
        <taxon>Timema</taxon>
    </lineage>
</organism>
<reference evidence="2" key="1">
    <citation type="submission" date="2020-11" db="EMBL/GenBank/DDBJ databases">
        <authorList>
            <person name="Tran Van P."/>
        </authorList>
    </citation>
    <scope>NUCLEOTIDE SEQUENCE</scope>
</reference>
<evidence type="ECO:0000313" key="2">
    <source>
        <dbReference type="EMBL" id="CAD7460938.1"/>
    </source>
</evidence>
<proteinExistence type="predicted"/>
<dbReference type="Pfam" id="PF06468">
    <property type="entry name" value="Spond_N"/>
    <property type="match status" value="1"/>
</dbReference>
<name>A0A7R9NYM0_9NEOP</name>
<evidence type="ECO:0000259" key="1">
    <source>
        <dbReference type="PROSITE" id="PS51020"/>
    </source>
</evidence>
<gene>
    <name evidence="2" type="ORF">TTEB3V08_LOCUS8854</name>
</gene>
<accession>A0A7R9NYM0</accession>